<feature type="compositionally biased region" description="Basic and acidic residues" evidence="1">
    <location>
        <begin position="80"/>
        <end position="93"/>
    </location>
</feature>
<sequence length="125" mass="14081">MTTKIANNAPATTRKSTTTTPEAQKQAWEGVLNSAVDRMNEPEIKGSLQYLGEGRINTVKEKVQGEMEAFLKSNPNASADDVKSHAESTTKKHETNAMFQKMRDDNFFGKLMSRRKELLKDMWGE</sequence>
<evidence type="ECO:0000313" key="5">
    <source>
        <dbReference type="Proteomes" id="UP000321224"/>
    </source>
</evidence>
<evidence type="ECO:0000313" key="2">
    <source>
        <dbReference type="EMBL" id="GEL74980.1"/>
    </source>
</evidence>
<reference evidence="3 4" key="1">
    <citation type="submission" date="2016-10" db="EMBL/GenBank/DDBJ databases">
        <authorList>
            <person name="Varghese N."/>
            <person name="Submissions S."/>
        </authorList>
    </citation>
    <scope>NUCLEOTIDE SEQUENCE [LARGE SCALE GENOMIC DNA]</scope>
    <source>
        <strain evidence="3 4">DSM 2260</strain>
    </source>
</reference>
<feature type="compositionally biased region" description="Polar residues" evidence="1">
    <location>
        <begin position="1"/>
        <end position="11"/>
    </location>
</feature>
<dbReference type="EMBL" id="BJVY01000058">
    <property type="protein sequence ID" value="GEL74980.1"/>
    <property type="molecule type" value="Genomic_DNA"/>
</dbReference>
<dbReference type="EMBL" id="FNAJ01000003">
    <property type="protein sequence ID" value="SDD95021.1"/>
    <property type="molecule type" value="Genomic_DNA"/>
</dbReference>
<evidence type="ECO:0000313" key="4">
    <source>
        <dbReference type="Proteomes" id="UP000198717"/>
    </source>
</evidence>
<evidence type="ECO:0000313" key="3">
    <source>
        <dbReference type="EMBL" id="SDD95021.1"/>
    </source>
</evidence>
<proteinExistence type="predicted"/>
<dbReference type="Proteomes" id="UP000198717">
    <property type="component" value="Unassembled WGS sequence"/>
</dbReference>
<accession>A0A511HN19</accession>
<dbReference type="AlphaFoldDB" id="A0A511HN19"/>
<gene>
    <name evidence="2" type="ORF">MVI01_67640</name>
    <name evidence="3" type="ORF">SAMN04488504_103375</name>
</gene>
<feature type="region of interest" description="Disordered" evidence="1">
    <location>
        <begin position="1"/>
        <end position="26"/>
    </location>
</feature>
<keyword evidence="4" id="KW-1185">Reference proteome</keyword>
<dbReference type="RefSeq" id="WP_090489463.1">
    <property type="nucleotide sequence ID" value="NZ_BJVY01000058.1"/>
</dbReference>
<comment type="caution">
    <text evidence="2">The sequence shown here is derived from an EMBL/GenBank/DDBJ whole genome shotgun (WGS) entry which is preliminary data.</text>
</comment>
<organism evidence="2 5">
    <name type="scientific">Myxococcus virescens</name>
    <dbReference type="NCBI Taxonomy" id="83456"/>
    <lineage>
        <taxon>Bacteria</taxon>
        <taxon>Pseudomonadati</taxon>
        <taxon>Myxococcota</taxon>
        <taxon>Myxococcia</taxon>
        <taxon>Myxococcales</taxon>
        <taxon>Cystobacterineae</taxon>
        <taxon>Myxococcaceae</taxon>
        <taxon>Myxococcus</taxon>
    </lineage>
</organism>
<feature type="region of interest" description="Disordered" evidence="1">
    <location>
        <begin position="74"/>
        <end position="93"/>
    </location>
</feature>
<evidence type="ECO:0000256" key="1">
    <source>
        <dbReference type="SAM" id="MobiDB-lite"/>
    </source>
</evidence>
<dbReference type="Proteomes" id="UP000321224">
    <property type="component" value="Unassembled WGS sequence"/>
</dbReference>
<reference evidence="2 5" key="2">
    <citation type="submission" date="2019-07" db="EMBL/GenBank/DDBJ databases">
        <title>Whole genome shotgun sequence of Myxococcus virescens NBRC 100334.</title>
        <authorList>
            <person name="Hosoyama A."/>
            <person name="Uohara A."/>
            <person name="Ohji S."/>
            <person name="Ichikawa N."/>
        </authorList>
    </citation>
    <scope>NUCLEOTIDE SEQUENCE [LARGE SCALE GENOMIC DNA]</scope>
    <source>
        <strain evidence="2 5">NBRC 100334</strain>
    </source>
</reference>
<protein>
    <submittedName>
        <fullName evidence="2">Uncharacterized protein</fullName>
    </submittedName>
</protein>
<name>A0A511HN19_9BACT</name>